<accession>A0A7W5CGJ5</accession>
<reference evidence="2 3" key="1">
    <citation type="submission" date="2020-08" db="EMBL/GenBank/DDBJ databases">
        <title>Genomic Encyclopedia of Type Strains, Phase III (KMG-III): the genomes of soil and plant-associated and newly described type strains.</title>
        <authorList>
            <person name="Whitman W."/>
        </authorList>
    </citation>
    <scope>NUCLEOTIDE SEQUENCE [LARGE SCALE GENOMIC DNA]</scope>
    <source>
        <strain evidence="2 3">CECT 8356</strain>
    </source>
</reference>
<organism evidence="2 3">
    <name type="scientific">Microbacterium proteolyticum</name>
    <dbReference type="NCBI Taxonomy" id="1572644"/>
    <lineage>
        <taxon>Bacteria</taxon>
        <taxon>Bacillati</taxon>
        <taxon>Actinomycetota</taxon>
        <taxon>Actinomycetes</taxon>
        <taxon>Micrococcales</taxon>
        <taxon>Microbacteriaceae</taxon>
        <taxon>Microbacterium</taxon>
    </lineage>
</organism>
<dbReference type="AlphaFoldDB" id="A0A7W5CGJ5"/>
<comment type="caution">
    <text evidence="2">The sequence shown here is derived from an EMBL/GenBank/DDBJ whole genome shotgun (WGS) entry which is preliminary data.</text>
</comment>
<evidence type="ECO:0000313" key="3">
    <source>
        <dbReference type="Proteomes" id="UP000543579"/>
    </source>
</evidence>
<proteinExistence type="predicted"/>
<dbReference type="Proteomes" id="UP000543579">
    <property type="component" value="Unassembled WGS sequence"/>
</dbReference>
<evidence type="ECO:0000256" key="1">
    <source>
        <dbReference type="SAM" id="MobiDB-lite"/>
    </source>
</evidence>
<sequence>MSSINVRPEELFVSTGGERRRRVTRRLSATS</sequence>
<gene>
    <name evidence="2" type="ORF">FHS07_000168</name>
</gene>
<feature type="region of interest" description="Disordered" evidence="1">
    <location>
        <begin position="1"/>
        <end position="31"/>
    </location>
</feature>
<name>A0A7W5CGJ5_9MICO</name>
<protein>
    <submittedName>
        <fullName evidence="2">Uncharacterized protein</fullName>
    </submittedName>
</protein>
<dbReference type="EMBL" id="JACHXY010000001">
    <property type="protein sequence ID" value="MBB3156484.1"/>
    <property type="molecule type" value="Genomic_DNA"/>
</dbReference>
<evidence type="ECO:0000313" key="2">
    <source>
        <dbReference type="EMBL" id="MBB3156484.1"/>
    </source>
</evidence>